<sequence length="289" mass="33752">MNEIKLEYDTKVSVIWYESLDARSFKQFSQPKWSELVNRLSIPQNNTNKYARGVVVYGDIKDDTNENGNEYKKYRKDENVIYRDVLVLDYDDVPKLRLLHDAITETLKGVSWMYHTTFNHQTESPRIRLYIALNERINADDYRKYTKVLANKIGHPVDEGSFQPSRAMALPVKKSKDSIYIFKYNDAPAIKKEELNKMVVKNAPITVDYSNHFHKRNSSYWREIAFGVGEGERNQTLASLTGYLLRRYVDANLVYGLVSAWAMTCRPPIEQKEVNRTFKSILKKDSKNK</sequence>
<dbReference type="Proteomes" id="UP000274772">
    <property type="component" value="Chromosome"/>
</dbReference>
<organism evidence="2 3">
    <name type="scientific">Staphylococcus caprae</name>
    <dbReference type="NCBI Taxonomy" id="29380"/>
    <lineage>
        <taxon>Bacteria</taxon>
        <taxon>Bacillati</taxon>
        <taxon>Bacillota</taxon>
        <taxon>Bacilli</taxon>
        <taxon>Bacillales</taxon>
        <taxon>Staphylococcaceae</taxon>
        <taxon>Staphylococcus</taxon>
    </lineage>
</organism>
<gene>
    <name evidence="2" type="ORF">JMUB590_2518</name>
</gene>
<reference evidence="2 3" key="1">
    <citation type="submission" date="2018-05" db="EMBL/GenBank/DDBJ databases">
        <title>Complete genome sequencing of three human clinical isolates of Staphylococcus caprae reveals virulence factors similar to those of S. epidermidis and S. capitis.</title>
        <authorList>
            <person name="Watanabe S."/>
            <person name="Cui L."/>
        </authorList>
    </citation>
    <scope>NUCLEOTIDE SEQUENCE [LARGE SCALE GENOMIC DNA]</scope>
    <source>
        <strain evidence="2 3">JMUB590</strain>
    </source>
</reference>
<accession>A0ABN5W654</accession>
<protein>
    <recommendedName>
        <fullName evidence="1">Primase C-terminal 1 domain-containing protein</fullName>
    </recommendedName>
</protein>
<keyword evidence="3" id="KW-1185">Reference proteome</keyword>
<dbReference type="SMART" id="SM00942">
    <property type="entry name" value="PriCT_1"/>
    <property type="match status" value="1"/>
</dbReference>
<dbReference type="RefSeq" id="WP_126502021.1">
    <property type="nucleotide sequence ID" value="NZ_AP018586.1"/>
</dbReference>
<evidence type="ECO:0000313" key="2">
    <source>
        <dbReference type="EMBL" id="BBD93555.1"/>
    </source>
</evidence>
<feature type="domain" description="Primase C-terminal 1" evidence="1">
    <location>
        <begin position="223"/>
        <end position="287"/>
    </location>
</feature>
<dbReference type="InterPro" id="IPR014820">
    <property type="entry name" value="PriCT_1"/>
</dbReference>
<evidence type="ECO:0000313" key="3">
    <source>
        <dbReference type="Proteomes" id="UP000274772"/>
    </source>
</evidence>
<dbReference type="Pfam" id="PF08708">
    <property type="entry name" value="PriCT_1"/>
    <property type="match status" value="1"/>
</dbReference>
<dbReference type="EMBL" id="AP018586">
    <property type="protein sequence ID" value="BBD93555.1"/>
    <property type="molecule type" value="Genomic_DNA"/>
</dbReference>
<proteinExistence type="predicted"/>
<name>A0ABN5W654_9STAP</name>
<evidence type="ECO:0000259" key="1">
    <source>
        <dbReference type="SMART" id="SM00942"/>
    </source>
</evidence>